<keyword evidence="3" id="KW-1185">Reference proteome</keyword>
<dbReference type="Gene3D" id="1.10.3210.10">
    <property type="entry name" value="Hypothetical protein af1432"/>
    <property type="match status" value="1"/>
</dbReference>
<reference evidence="2" key="1">
    <citation type="journal article" date="2021" name="Nat. Commun.">
        <title>Genetic determinants of endophytism in the Arabidopsis root mycobiome.</title>
        <authorList>
            <person name="Mesny F."/>
            <person name="Miyauchi S."/>
            <person name="Thiergart T."/>
            <person name="Pickel B."/>
            <person name="Atanasova L."/>
            <person name="Karlsson M."/>
            <person name="Huettel B."/>
            <person name="Barry K.W."/>
            <person name="Haridas S."/>
            <person name="Chen C."/>
            <person name="Bauer D."/>
            <person name="Andreopoulos W."/>
            <person name="Pangilinan J."/>
            <person name="LaButti K."/>
            <person name="Riley R."/>
            <person name="Lipzen A."/>
            <person name="Clum A."/>
            <person name="Drula E."/>
            <person name="Henrissat B."/>
            <person name="Kohler A."/>
            <person name="Grigoriev I.V."/>
            <person name="Martin F.M."/>
            <person name="Hacquard S."/>
        </authorList>
    </citation>
    <scope>NUCLEOTIDE SEQUENCE</scope>
    <source>
        <strain evidence="2">MPI-SDFR-AT-0068</strain>
    </source>
</reference>
<dbReference type="PANTHER" id="PTHR35569:SF1">
    <property type="entry name" value="CYANAMIDE HYDRATASE DDI2-RELATED"/>
    <property type="match status" value="1"/>
</dbReference>
<dbReference type="AlphaFoldDB" id="A0A8K0RX64"/>
<organism evidence="2 3">
    <name type="scientific">Fusarium tricinctum</name>
    <dbReference type="NCBI Taxonomy" id="61284"/>
    <lineage>
        <taxon>Eukaryota</taxon>
        <taxon>Fungi</taxon>
        <taxon>Dikarya</taxon>
        <taxon>Ascomycota</taxon>
        <taxon>Pezizomycotina</taxon>
        <taxon>Sordariomycetes</taxon>
        <taxon>Hypocreomycetidae</taxon>
        <taxon>Hypocreales</taxon>
        <taxon>Nectriaceae</taxon>
        <taxon>Fusarium</taxon>
        <taxon>Fusarium tricinctum species complex</taxon>
    </lineage>
</organism>
<sequence length="229" mass="25263">MMSEDMQPAIHPLVLDKVPHGDTCHSALDLTRDALSTPILNHSLRVYLLARFIAEREGSPFVSEDRISLLFVAAVHHDMGASHLYNGAQRFEICSADCAKAHLVEHGYAEAEAHQVWTAIAVHTSPGIAERIDPLSRLIRLAVRSDFGSEEYRKSMGVDGYCKEIEELLPRLDAEKALSDAVVKQASKIPRIDSLTWPSDAKFPAASWPGILLRAHAENPDHEGVNPAF</sequence>
<name>A0A8K0RX64_9HYPO</name>
<dbReference type="SUPFAM" id="SSF109604">
    <property type="entry name" value="HD-domain/PDEase-like"/>
    <property type="match status" value="1"/>
</dbReference>
<dbReference type="CDD" id="cd00077">
    <property type="entry name" value="HDc"/>
    <property type="match status" value="1"/>
</dbReference>
<evidence type="ECO:0000313" key="2">
    <source>
        <dbReference type="EMBL" id="KAH7246416.1"/>
    </source>
</evidence>
<proteinExistence type="predicted"/>
<comment type="caution">
    <text evidence="2">The sequence shown here is derived from an EMBL/GenBank/DDBJ whole genome shotgun (WGS) entry which is preliminary data.</text>
</comment>
<dbReference type="OrthoDB" id="2378324at2759"/>
<evidence type="ECO:0000259" key="1">
    <source>
        <dbReference type="Pfam" id="PF01966"/>
    </source>
</evidence>
<dbReference type="PANTHER" id="PTHR35569">
    <property type="entry name" value="CYANAMIDE HYDRATASE DDI2-RELATED"/>
    <property type="match status" value="1"/>
</dbReference>
<evidence type="ECO:0000313" key="3">
    <source>
        <dbReference type="Proteomes" id="UP000813427"/>
    </source>
</evidence>
<dbReference type="InterPro" id="IPR006674">
    <property type="entry name" value="HD_domain"/>
</dbReference>
<accession>A0A8K0RX64</accession>
<gene>
    <name evidence="2" type="ORF">BKA59DRAFT_477890</name>
</gene>
<feature type="domain" description="HD" evidence="1">
    <location>
        <begin position="40"/>
        <end position="142"/>
    </location>
</feature>
<protein>
    <recommendedName>
        <fullName evidence="1">HD domain-containing protein</fullName>
    </recommendedName>
</protein>
<dbReference type="InterPro" id="IPR003607">
    <property type="entry name" value="HD/PDEase_dom"/>
</dbReference>
<dbReference type="Pfam" id="PF01966">
    <property type="entry name" value="HD"/>
    <property type="match status" value="1"/>
</dbReference>
<dbReference type="EMBL" id="JAGPXF010000004">
    <property type="protein sequence ID" value="KAH7246416.1"/>
    <property type="molecule type" value="Genomic_DNA"/>
</dbReference>
<dbReference type="Proteomes" id="UP000813427">
    <property type="component" value="Unassembled WGS sequence"/>
</dbReference>